<dbReference type="GO" id="GO:0008168">
    <property type="term" value="F:methyltransferase activity"/>
    <property type="evidence" value="ECO:0007669"/>
    <property type="project" value="UniProtKB-KW"/>
</dbReference>
<evidence type="ECO:0000313" key="3">
    <source>
        <dbReference type="Proteomes" id="UP000027153"/>
    </source>
</evidence>
<dbReference type="OrthoDB" id="116032at2157"/>
<comment type="caution">
    <text evidence="2">The sequence shown here is derived from an EMBL/GenBank/DDBJ whole genome shotgun (WGS) entry which is preliminary data.</text>
</comment>
<dbReference type="InterPro" id="IPR041698">
    <property type="entry name" value="Methyltransf_25"/>
</dbReference>
<sequence length="312" mass="35381">MLIHGILGLGNRENIYFVEDSYASLKNNTLSLHYLENISKDPPDEIYGIEDENGSVIGLVIYNPETEDTPGFWSIFTDIVSSKPAPNESSRRFSNIAGNLRLSRLHRTTCKEFNRAVIEYYSLALVNRQLCENCHISKEPYDMIYIESRRSRLKELLDRYKLRGDMLEICCGNGMSTLPLHEMGYAPVAIDFDKCQVCQGLEHSVLEPERTIVLDATSLSQFFHENTFDTVSGFMLGTIYPFNRGIWEGMMSEAVKVLKPGGMILLTVNKREEIEVLKCALEMNRITGSIIDNTDGKGIYDQWVYVGSKSSN</sequence>
<dbReference type="AlphaFoldDB" id="A0A062V462"/>
<proteinExistence type="predicted"/>
<keyword evidence="2" id="KW-0808">Transferase</keyword>
<accession>A0A062V462</accession>
<dbReference type="InterPro" id="IPR029063">
    <property type="entry name" value="SAM-dependent_MTases_sf"/>
</dbReference>
<name>A0A062V462_9EURY</name>
<evidence type="ECO:0000259" key="1">
    <source>
        <dbReference type="Pfam" id="PF13649"/>
    </source>
</evidence>
<gene>
    <name evidence="2" type="ORF">ANME2D_01535</name>
</gene>
<keyword evidence="3" id="KW-1185">Reference proteome</keyword>
<dbReference type="EMBL" id="JMIY01000003">
    <property type="protein sequence ID" value="KCZ72132.1"/>
    <property type="molecule type" value="Genomic_DNA"/>
</dbReference>
<feature type="domain" description="Methyltransferase" evidence="1">
    <location>
        <begin position="167"/>
        <end position="262"/>
    </location>
</feature>
<dbReference type="SUPFAM" id="SSF53335">
    <property type="entry name" value="S-adenosyl-L-methionine-dependent methyltransferases"/>
    <property type="match status" value="1"/>
</dbReference>
<protein>
    <submittedName>
        <fullName evidence="2">Methyltransferase family protein</fullName>
    </submittedName>
</protein>
<keyword evidence="2" id="KW-0489">Methyltransferase</keyword>
<dbReference type="Pfam" id="PF13649">
    <property type="entry name" value="Methyltransf_25"/>
    <property type="match status" value="1"/>
</dbReference>
<dbReference type="CDD" id="cd02440">
    <property type="entry name" value="AdoMet_MTases"/>
    <property type="match status" value="1"/>
</dbReference>
<evidence type="ECO:0000313" key="2">
    <source>
        <dbReference type="EMBL" id="KCZ72132.1"/>
    </source>
</evidence>
<reference evidence="2 3" key="1">
    <citation type="journal article" date="2013" name="Nature">
        <title>Anaerobic oxidation of methane coupled to nitrate reduction in a novel archaeal lineage.</title>
        <authorList>
            <person name="Haroon M.F."/>
            <person name="Hu S."/>
            <person name="Shi Y."/>
            <person name="Imelfort M."/>
            <person name="Keller J."/>
            <person name="Hugenholtz P."/>
            <person name="Yuan Z."/>
            <person name="Tyson G.W."/>
        </authorList>
    </citation>
    <scope>NUCLEOTIDE SEQUENCE [LARGE SCALE GENOMIC DNA]</scope>
    <source>
        <strain evidence="2 3">ANME-2d</strain>
    </source>
</reference>
<dbReference type="Gene3D" id="3.40.50.150">
    <property type="entry name" value="Vaccinia Virus protein VP39"/>
    <property type="match status" value="1"/>
</dbReference>
<organism evidence="2 3">
    <name type="scientific">Candidatus Methanoperedens nitratireducens</name>
    <dbReference type="NCBI Taxonomy" id="1392998"/>
    <lineage>
        <taxon>Archaea</taxon>
        <taxon>Methanobacteriati</taxon>
        <taxon>Methanobacteriota</taxon>
        <taxon>Stenosarchaea group</taxon>
        <taxon>Methanomicrobia</taxon>
        <taxon>Methanosarcinales</taxon>
        <taxon>ANME-2 cluster</taxon>
        <taxon>Candidatus Methanoperedentaceae</taxon>
        <taxon>Candidatus Methanoperedens</taxon>
    </lineage>
</organism>
<dbReference type="Proteomes" id="UP000027153">
    <property type="component" value="Unassembled WGS sequence"/>
</dbReference>
<dbReference type="GO" id="GO:0032259">
    <property type="term" value="P:methylation"/>
    <property type="evidence" value="ECO:0007669"/>
    <property type="project" value="UniProtKB-KW"/>
</dbReference>
<dbReference type="RefSeq" id="WP_048090163.1">
    <property type="nucleotide sequence ID" value="NZ_JMIY01000003.1"/>
</dbReference>